<name>A0A9P1FZA5_9DINO</name>
<dbReference type="EMBL" id="CAMXCT030001680">
    <property type="protein sequence ID" value="CAL4779492.1"/>
    <property type="molecule type" value="Genomic_DNA"/>
</dbReference>
<evidence type="ECO:0000313" key="3">
    <source>
        <dbReference type="EMBL" id="CAI3992180.1"/>
    </source>
</evidence>
<dbReference type="EMBL" id="CAMXCT010001680">
    <property type="protein sequence ID" value="CAI3992180.1"/>
    <property type="molecule type" value="Genomic_DNA"/>
</dbReference>
<reference evidence="3" key="1">
    <citation type="submission" date="2022-10" db="EMBL/GenBank/DDBJ databases">
        <authorList>
            <person name="Chen Y."/>
            <person name="Dougan E. K."/>
            <person name="Chan C."/>
            <person name="Rhodes N."/>
            <person name="Thang M."/>
        </authorList>
    </citation>
    <scope>NUCLEOTIDE SEQUENCE</scope>
</reference>
<keyword evidence="5" id="KW-1185">Reference proteome</keyword>
<reference evidence="4 5" key="2">
    <citation type="submission" date="2024-05" db="EMBL/GenBank/DDBJ databases">
        <authorList>
            <person name="Chen Y."/>
            <person name="Shah S."/>
            <person name="Dougan E. K."/>
            <person name="Thang M."/>
            <person name="Chan C."/>
        </authorList>
    </citation>
    <scope>NUCLEOTIDE SEQUENCE [LARGE SCALE GENOMIC DNA]</scope>
</reference>
<feature type="coiled-coil region" evidence="1">
    <location>
        <begin position="347"/>
        <end position="388"/>
    </location>
</feature>
<comment type="caution">
    <text evidence="3">The sequence shown here is derived from an EMBL/GenBank/DDBJ whole genome shotgun (WGS) entry which is preliminary data.</text>
</comment>
<feature type="region of interest" description="Disordered" evidence="2">
    <location>
        <begin position="104"/>
        <end position="146"/>
    </location>
</feature>
<feature type="compositionally biased region" description="Basic residues" evidence="2">
    <location>
        <begin position="264"/>
        <end position="274"/>
    </location>
</feature>
<feature type="region of interest" description="Disordered" evidence="2">
    <location>
        <begin position="432"/>
        <end position="465"/>
    </location>
</feature>
<evidence type="ECO:0000313" key="4">
    <source>
        <dbReference type="EMBL" id="CAL4779492.1"/>
    </source>
</evidence>
<feature type="compositionally biased region" description="Basic and acidic residues" evidence="2">
    <location>
        <begin position="432"/>
        <end position="441"/>
    </location>
</feature>
<organism evidence="3">
    <name type="scientific">Cladocopium goreaui</name>
    <dbReference type="NCBI Taxonomy" id="2562237"/>
    <lineage>
        <taxon>Eukaryota</taxon>
        <taxon>Sar</taxon>
        <taxon>Alveolata</taxon>
        <taxon>Dinophyceae</taxon>
        <taxon>Suessiales</taxon>
        <taxon>Symbiodiniaceae</taxon>
        <taxon>Cladocopium</taxon>
    </lineage>
</organism>
<accession>A0A9P1FZA5</accession>
<gene>
    <name evidence="3" type="ORF">C1SCF055_LOCUS19029</name>
</gene>
<feature type="region of interest" description="Disordered" evidence="2">
    <location>
        <begin position="836"/>
        <end position="872"/>
    </location>
</feature>
<feature type="compositionally biased region" description="Basic and acidic residues" evidence="2">
    <location>
        <begin position="275"/>
        <end position="295"/>
    </location>
</feature>
<feature type="compositionally biased region" description="Basic and acidic residues" evidence="2">
    <location>
        <begin position="130"/>
        <end position="146"/>
    </location>
</feature>
<feature type="region of interest" description="Disordered" evidence="2">
    <location>
        <begin position="610"/>
        <end position="637"/>
    </location>
</feature>
<dbReference type="EMBL" id="CAMXCT020001680">
    <property type="protein sequence ID" value="CAL1145555.1"/>
    <property type="molecule type" value="Genomic_DNA"/>
</dbReference>
<dbReference type="AlphaFoldDB" id="A0A9P1FZA5"/>
<feature type="region of interest" description="Disordered" evidence="2">
    <location>
        <begin position="204"/>
        <end position="309"/>
    </location>
</feature>
<dbReference type="Proteomes" id="UP001152797">
    <property type="component" value="Unassembled WGS sequence"/>
</dbReference>
<proteinExistence type="predicted"/>
<protein>
    <submittedName>
        <fullName evidence="4">Retrovirus-related Pol polyprotein from transposon TNT 1-94</fullName>
    </submittedName>
</protein>
<evidence type="ECO:0000313" key="5">
    <source>
        <dbReference type="Proteomes" id="UP001152797"/>
    </source>
</evidence>
<keyword evidence="1" id="KW-0175">Coiled coil</keyword>
<evidence type="ECO:0000256" key="2">
    <source>
        <dbReference type="SAM" id="MobiDB-lite"/>
    </source>
</evidence>
<sequence>MHQVLPLIDALVDLESSAEIHAQTMRSALLHLITREPELNTSDYNGSVFVNLRADRISVVLHHVRRVVRAKTMPSSVIGSLTATQFKELNKTLKKVLRDVPQEDALKKDEGQKAGSSKDTLKKVPQGNALKKDDGQKAGSKETLKKVSTEKKNTVLKKVKKEILKKKERTLKKGDSPLKKEAVENAIVPKGRSLKARVSDVSLDSDGFPKVLASPQKGASPPRLWKKKRGNFQPQASAEVHGGLKDAMGVLKKPSAKQASLKKEKSKKPALKKVAKNEALKKVEATERKPWEKKIKTTAKNPERSYLTGRHSKDQDKFLIVEVTKKMSLQYRWIIDRIKDSLEKEHITKHEEKEDALKKALASVEKQKAEALEKEHEEEEALKKVEHALDAHSARGKNGPRSRSLSRACLTRREEVAKKEALRERLSVHLERLKEASDPSKRAASRPPLKKGKNQTQASSSLKKEAEKPCVVLDWHNTLEKGNKMPEASLQALEQLLTVVDVHIISWVGSEDRFEKTMDQIPKLLGSTLKKVKSYRCTYAFTGHDSKVDWACHFGALCIMDDNSEVINEANSWGLKAYQIGRGGYWQLADAVAQVMVDLPGLKPWTEEEVKQKGSLKKDQGGSLKKDQEGSLKKDQTLNKGNLKKLGGLSLKDKILKAAEEHPDNEETQALVLQESMSAVDKSNAWNQHQVHLKKKGNESLKKEFDEMDKKGKGLSTALFLLKKNKSLFASVSKGVSQEVSLKKREKWLTQKEVDAKWTDQELEVHLASGRLIYREAGHNVWEYQDTQDIEKTVAGKRPLQYQFGQEYELEEVDEAEWCKMLEKDLRSILLGGLEKGKGSAKGSGLEKGKGKGKARAKPKPQPLEDADEEPMDLATALKKAKKTRDMLTSTSSNFEEALKKVEKSPYLSKQSFKDKQGVLDGLHEMVKKTKKLLEKGLKNKVEVLKEHILEACACMKDAKEEAKELVQISFKAVSKAASSKAKK</sequence>
<evidence type="ECO:0000256" key="1">
    <source>
        <dbReference type="SAM" id="Coils"/>
    </source>
</evidence>